<dbReference type="InterPro" id="IPR035669">
    <property type="entry name" value="SGNH_plant_lipase-like"/>
</dbReference>
<dbReference type="InterPro" id="IPR050592">
    <property type="entry name" value="GDSL_lipolytic_enzyme"/>
</dbReference>
<comment type="caution">
    <text evidence="3">The sequence shown here is derived from an EMBL/GenBank/DDBJ whole genome shotgun (WGS) entry which is preliminary data.</text>
</comment>
<dbReference type="Proteomes" id="UP001141806">
    <property type="component" value="Unassembled WGS sequence"/>
</dbReference>
<dbReference type="EMBL" id="JAMYWD010000008">
    <property type="protein sequence ID" value="KAJ4962514.1"/>
    <property type="molecule type" value="Genomic_DNA"/>
</dbReference>
<dbReference type="OrthoDB" id="1600564at2759"/>
<dbReference type="InterPro" id="IPR036514">
    <property type="entry name" value="SGNH_hydro_sf"/>
</dbReference>
<evidence type="ECO:0000313" key="4">
    <source>
        <dbReference type="Proteomes" id="UP001141806"/>
    </source>
</evidence>
<keyword evidence="4" id="KW-1185">Reference proteome</keyword>
<evidence type="ECO:0000256" key="1">
    <source>
        <dbReference type="ARBA" id="ARBA00008668"/>
    </source>
</evidence>
<evidence type="ECO:0008006" key="5">
    <source>
        <dbReference type="Google" id="ProtNLM"/>
    </source>
</evidence>
<dbReference type="SUPFAM" id="SSF52266">
    <property type="entry name" value="SGNH hydrolase"/>
    <property type="match status" value="1"/>
</dbReference>
<dbReference type="CDD" id="cd01837">
    <property type="entry name" value="SGNH_plant_lipase_like"/>
    <property type="match status" value="1"/>
</dbReference>
<reference evidence="3" key="1">
    <citation type="journal article" date="2023" name="Plant J.">
        <title>The genome of the king protea, Protea cynaroides.</title>
        <authorList>
            <person name="Chang J."/>
            <person name="Duong T.A."/>
            <person name="Schoeman C."/>
            <person name="Ma X."/>
            <person name="Roodt D."/>
            <person name="Barker N."/>
            <person name="Li Z."/>
            <person name="Van de Peer Y."/>
            <person name="Mizrachi E."/>
        </authorList>
    </citation>
    <scope>NUCLEOTIDE SEQUENCE</scope>
    <source>
        <tissue evidence="3">Young leaves</tissue>
    </source>
</reference>
<name>A0A9Q0HF61_9MAGN</name>
<dbReference type="InterPro" id="IPR008265">
    <property type="entry name" value="Lipase_GDSL_AS"/>
</dbReference>
<feature type="chain" id="PRO_5040135156" description="GDSL esterase/lipase EXL3" evidence="2">
    <location>
        <begin position="39"/>
        <end position="368"/>
    </location>
</feature>
<dbReference type="Gene3D" id="3.40.50.1110">
    <property type="entry name" value="SGNH hydrolase"/>
    <property type="match status" value="1"/>
</dbReference>
<dbReference type="InterPro" id="IPR001087">
    <property type="entry name" value="GDSL"/>
</dbReference>
<dbReference type="PANTHER" id="PTHR45642:SF95">
    <property type="entry name" value="GDSL-LIKE LIPASE_ACYLHYDROLASE FAMILY PROTEIN, EXPRESSED"/>
    <property type="match status" value="1"/>
</dbReference>
<accession>A0A9Q0HF61</accession>
<proteinExistence type="inferred from homology"/>
<organism evidence="3 4">
    <name type="scientific">Protea cynaroides</name>
    <dbReference type="NCBI Taxonomy" id="273540"/>
    <lineage>
        <taxon>Eukaryota</taxon>
        <taxon>Viridiplantae</taxon>
        <taxon>Streptophyta</taxon>
        <taxon>Embryophyta</taxon>
        <taxon>Tracheophyta</taxon>
        <taxon>Spermatophyta</taxon>
        <taxon>Magnoliopsida</taxon>
        <taxon>Proteales</taxon>
        <taxon>Proteaceae</taxon>
        <taxon>Protea</taxon>
    </lineage>
</organism>
<dbReference type="PROSITE" id="PS01098">
    <property type="entry name" value="LIPASE_GDSL_SER"/>
    <property type="match status" value="1"/>
</dbReference>
<dbReference type="PANTHER" id="PTHR45642">
    <property type="entry name" value="GDSL ESTERASE/LIPASE EXL3"/>
    <property type="match status" value="1"/>
</dbReference>
<sequence length="368" mass="40371">MRKEMEPHSSSCYYSPSLVLLLSLLVCFTSQIIQKAIAAPANSTVPAVLVFGDSMVDTGNNDYIPTLAKCNFRPYGRDFMGGIPTGRFSNGKVPPDLIVEALEIKELLPAYLDPNLTLQDLLTGVNFASGGGGYDPLTSNVETAISLSDQLKLFEEYIEKVKNGVGEERSKTIVSDSLYALCTGSNDIATTYFSTPLRKLQYNIAAYTDLLVQFASTFIQELYRLGARKIVVFGLPPIGCVPSQRTIAGGTTRICVEKYNDAAMLFNSKLSSQLTLLNNTLPQSTFLYVDIYKPALDLIQSPYKYGFEEATIGCCGTGKIETAIVLCDGNPLSCTDTSKYIFWDSYHPTEKAYEVILTPILKNLNSVF</sequence>
<dbReference type="GO" id="GO:0006629">
    <property type="term" value="P:lipid metabolic process"/>
    <property type="evidence" value="ECO:0007669"/>
    <property type="project" value="InterPro"/>
</dbReference>
<evidence type="ECO:0000256" key="2">
    <source>
        <dbReference type="SAM" id="SignalP"/>
    </source>
</evidence>
<dbReference type="Pfam" id="PF00657">
    <property type="entry name" value="Lipase_GDSL"/>
    <property type="match status" value="1"/>
</dbReference>
<dbReference type="AlphaFoldDB" id="A0A9Q0HF61"/>
<feature type="signal peptide" evidence="2">
    <location>
        <begin position="1"/>
        <end position="38"/>
    </location>
</feature>
<comment type="similarity">
    <text evidence="1">Belongs to the 'GDSL' lipolytic enzyme family.</text>
</comment>
<gene>
    <name evidence="3" type="ORF">NE237_022453</name>
</gene>
<keyword evidence="2" id="KW-0732">Signal</keyword>
<dbReference type="GO" id="GO:0016298">
    <property type="term" value="F:lipase activity"/>
    <property type="evidence" value="ECO:0007669"/>
    <property type="project" value="InterPro"/>
</dbReference>
<protein>
    <recommendedName>
        <fullName evidence="5">GDSL esterase/lipase EXL3</fullName>
    </recommendedName>
</protein>
<evidence type="ECO:0000313" key="3">
    <source>
        <dbReference type="EMBL" id="KAJ4962514.1"/>
    </source>
</evidence>
<dbReference type="FunFam" id="3.40.50.1110:FF:000003">
    <property type="entry name" value="GDSL esterase/lipase APG"/>
    <property type="match status" value="1"/>
</dbReference>